<name>A0A9Q0J1J8_9ROSI</name>
<organism evidence="3 4">
    <name type="scientific">Turnera subulata</name>
    <dbReference type="NCBI Taxonomy" id="218843"/>
    <lineage>
        <taxon>Eukaryota</taxon>
        <taxon>Viridiplantae</taxon>
        <taxon>Streptophyta</taxon>
        <taxon>Embryophyta</taxon>
        <taxon>Tracheophyta</taxon>
        <taxon>Spermatophyta</taxon>
        <taxon>Magnoliopsida</taxon>
        <taxon>eudicotyledons</taxon>
        <taxon>Gunneridae</taxon>
        <taxon>Pentapetalae</taxon>
        <taxon>rosids</taxon>
        <taxon>fabids</taxon>
        <taxon>Malpighiales</taxon>
        <taxon>Passifloraceae</taxon>
        <taxon>Turnera</taxon>
    </lineage>
</organism>
<gene>
    <name evidence="3" type="ORF">Tsubulata_050689</name>
</gene>
<evidence type="ECO:0000256" key="1">
    <source>
        <dbReference type="SAM" id="MobiDB-lite"/>
    </source>
</evidence>
<evidence type="ECO:0000256" key="2">
    <source>
        <dbReference type="SAM" id="Phobius"/>
    </source>
</evidence>
<comment type="caution">
    <text evidence="3">The sequence shown here is derived from an EMBL/GenBank/DDBJ whole genome shotgun (WGS) entry which is preliminary data.</text>
</comment>
<feature type="transmembrane region" description="Helical" evidence="2">
    <location>
        <begin position="40"/>
        <end position="59"/>
    </location>
</feature>
<dbReference type="AlphaFoldDB" id="A0A9Q0J1J8"/>
<accession>A0A9Q0J1J8</accession>
<reference evidence="3" key="2">
    <citation type="journal article" date="2023" name="Plants (Basel)">
        <title>Annotation of the Turnera subulata (Passifloraceae) Draft Genome Reveals the S-Locus Evolved after the Divergence of Turneroideae from Passifloroideae in a Stepwise Manner.</title>
        <authorList>
            <person name="Henning P.M."/>
            <person name="Roalson E.H."/>
            <person name="Mir W."/>
            <person name="McCubbin A.G."/>
            <person name="Shore J.S."/>
        </authorList>
    </citation>
    <scope>NUCLEOTIDE SEQUENCE</scope>
    <source>
        <strain evidence="3">F60SS</strain>
    </source>
</reference>
<keyword evidence="2" id="KW-1133">Transmembrane helix</keyword>
<protein>
    <submittedName>
        <fullName evidence="3">Uncharacterized protein</fullName>
    </submittedName>
</protein>
<keyword evidence="4" id="KW-1185">Reference proteome</keyword>
<feature type="region of interest" description="Disordered" evidence="1">
    <location>
        <begin position="1"/>
        <end position="20"/>
    </location>
</feature>
<keyword evidence="2" id="KW-0812">Transmembrane</keyword>
<dbReference type="Proteomes" id="UP001141552">
    <property type="component" value="Unassembled WGS sequence"/>
</dbReference>
<dbReference type="EMBL" id="JAKUCV010007038">
    <property type="protein sequence ID" value="KAJ4824998.1"/>
    <property type="molecule type" value="Genomic_DNA"/>
</dbReference>
<sequence>MDISRPPITSPVAPAATNPQEHDGLLQLTHDKLYGLHGELLLLVVLVLFTIFLVTVVLVSRLKRDKDPESEHEDFISMRNCTHVLPEDWRRVHAAAQELSLQHKNGINKKFPL</sequence>
<reference evidence="3" key="1">
    <citation type="submission" date="2022-02" db="EMBL/GenBank/DDBJ databases">
        <authorList>
            <person name="Henning P.M."/>
            <person name="McCubbin A.G."/>
            <person name="Shore J.S."/>
        </authorList>
    </citation>
    <scope>NUCLEOTIDE SEQUENCE</scope>
    <source>
        <strain evidence="3">F60SS</strain>
        <tissue evidence="3">Leaves</tissue>
    </source>
</reference>
<proteinExistence type="predicted"/>
<evidence type="ECO:0000313" key="3">
    <source>
        <dbReference type="EMBL" id="KAJ4824998.1"/>
    </source>
</evidence>
<keyword evidence="2" id="KW-0472">Membrane</keyword>
<evidence type="ECO:0000313" key="4">
    <source>
        <dbReference type="Proteomes" id="UP001141552"/>
    </source>
</evidence>